<gene>
    <name evidence="1" type="ORF">GHN86_03180</name>
</gene>
<dbReference type="AlphaFoldDB" id="A0A6A7YUT7"/>
<evidence type="ECO:0000313" key="1">
    <source>
        <dbReference type="EMBL" id="MQT79079.1"/>
    </source>
</evidence>
<proteinExistence type="predicted"/>
<protein>
    <submittedName>
        <fullName evidence="1">Uncharacterized protein</fullName>
    </submittedName>
</protein>
<sequence>MSYIIALVKFLDSDQPFPVECFRTDLAAHDQIVVRLGNGQLRYALVVAIKYLNWDCKGRIECKASESSENHLGDIVLPYGSPINMGITTHAAFVFAAKGLGWIPLKPSQRTYRNVLGSTNETSTAYVFVRRNGIDIKISEKVSKELLKPYSLCQCSLSDGITVRHSLSHTSFNLFEGILRFCRSFAANGRDLERYFVPVGSSDKRTEELKAMSVARKSQHSEMQDIYDACSDGGGGPAYLGDGMWITSTGRIEDQGR</sequence>
<name>A0A6A7YUT7_9PSED</name>
<organism evidence="1">
    <name type="scientific">Pseudomonas helleri</name>
    <dbReference type="NCBI Taxonomy" id="1608996"/>
    <lineage>
        <taxon>Bacteria</taxon>
        <taxon>Pseudomonadati</taxon>
        <taxon>Pseudomonadota</taxon>
        <taxon>Gammaproteobacteria</taxon>
        <taxon>Pseudomonadales</taxon>
        <taxon>Pseudomonadaceae</taxon>
        <taxon>Pseudomonas</taxon>
    </lineage>
</organism>
<dbReference type="RefSeq" id="WP_169839990.1">
    <property type="nucleotide sequence ID" value="NZ_WIWC01000003.1"/>
</dbReference>
<dbReference type="EMBL" id="WIWC01000003">
    <property type="protein sequence ID" value="MQT79079.1"/>
    <property type="molecule type" value="Genomic_DNA"/>
</dbReference>
<reference evidence="1" key="1">
    <citation type="submission" date="2019-10" db="EMBL/GenBank/DDBJ databases">
        <title>Evaluation of single-gene subtyping targets for Pseudomonas.</title>
        <authorList>
            <person name="Reichler S.J."/>
            <person name="Orsi R.H."/>
            <person name="Wiedmann M."/>
            <person name="Martin N.H."/>
            <person name="Murphy S.I."/>
        </authorList>
    </citation>
    <scope>NUCLEOTIDE SEQUENCE</scope>
    <source>
        <strain evidence="1">FSL R10-2339</strain>
    </source>
</reference>
<accession>A0A6A7YUT7</accession>
<comment type="caution">
    <text evidence="1">The sequence shown here is derived from an EMBL/GenBank/DDBJ whole genome shotgun (WGS) entry which is preliminary data.</text>
</comment>